<reference evidence="2" key="1">
    <citation type="journal article" date="2023" name="Science">
        <title>Genome structures resolve the early diversification of teleost fishes.</title>
        <authorList>
            <person name="Parey E."/>
            <person name="Louis A."/>
            <person name="Montfort J."/>
            <person name="Bouchez O."/>
            <person name="Roques C."/>
            <person name="Iampietro C."/>
            <person name="Lluch J."/>
            <person name="Castinel A."/>
            <person name="Donnadieu C."/>
            <person name="Desvignes T."/>
            <person name="Floi Bucao C."/>
            <person name="Jouanno E."/>
            <person name="Wen M."/>
            <person name="Mejri S."/>
            <person name="Dirks R."/>
            <person name="Jansen H."/>
            <person name="Henkel C."/>
            <person name="Chen W.J."/>
            <person name="Zahm M."/>
            <person name="Cabau C."/>
            <person name="Klopp C."/>
            <person name="Thompson A.W."/>
            <person name="Robinson-Rechavi M."/>
            <person name="Braasch I."/>
            <person name="Lecointre G."/>
            <person name="Bobe J."/>
            <person name="Postlethwait J.H."/>
            <person name="Berthelot C."/>
            <person name="Roest Crollius H."/>
            <person name="Guiguen Y."/>
        </authorList>
    </citation>
    <scope>NUCLEOTIDE SEQUENCE</scope>
    <source>
        <strain evidence="2">WJC10195</strain>
    </source>
</reference>
<sequence length="73" mass="7991">MDQILGNNLFRSLLLYLANVARSKTRGVGSCLGSCCESAFLALKQWLISAPVLAYADFSRPLHLEIDAIHKGL</sequence>
<dbReference type="OrthoDB" id="8052860at2759"/>
<evidence type="ECO:0000313" key="3">
    <source>
        <dbReference type="Proteomes" id="UP001152622"/>
    </source>
</evidence>
<comment type="caution">
    <text evidence="2">The sequence shown here is derived from an EMBL/GenBank/DDBJ whole genome shotgun (WGS) entry which is preliminary data.</text>
</comment>
<gene>
    <name evidence="2" type="ORF">SKAU_G00150970</name>
</gene>
<dbReference type="Pfam" id="PF17919">
    <property type="entry name" value="RT_RNaseH_2"/>
    <property type="match status" value="1"/>
</dbReference>
<feature type="domain" description="Reverse transcriptase/retrotransposon-derived protein RNase H-like" evidence="1">
    <location>
        <begin position="35"/>
        <end position="72"/>
    </location>
</feature>
<dbReference type="EMBL" id="JAINUF010000005">
    <property type="protein sequence ID" value="KAJ8358572.1"/>
    <property type="molecule type" value="Genomic_DNA"/>
</dbReference>
<keyword evidence="3" id="KW-1185">Reference proteome</keyword>
<name>A0A9Q1FH27_SYNKA</name>
<proteinExistence type="predicted"/>
<dbReference type="InterPro" id="IPR041577">
    <property type="entry name" value="RT_RNaseH_2"/>
</dbReference>
<dbReference type="AlphaFoldDB" id="A0A9Q1FH27"/>
<dbReference type="InterPro" id="IPR043502">
    <property type="entry name" value="DNA/RNA_pol_sf"/>
</dbReference>
<organism evidence="2 3">
    <name type="scientific">Synaphobranchus kaupii</name>
    <name type="common">Kaup's arrowtooth eel</name>
    <dbReference type="NCBI Taxonomy" id="118154"/>
    <lineage>
        <taxon>Eukaryota</taxon>
        <taxon>Metazoa</taxon>
        <taxon>Chordata</taxon>
        <taxon>Craniata</taxon>
        <taxon>Vertebrata</taxon>
        <taxon>Euteleostomi</taxon>
        <taxon>Actinopterygii</taxon>
        <taxon>Neopterygii</taxon>
        <taxon>Teleostei</taxon>
        <taxon>Anguilliformes</taxon>
        <taxon>Synaphobranchidae</taxon>
        <taxon>Synaphobranchus</taxon>
    </lineage>
</organism>
<dbReference type="Proteomes" id="UP001152622">
    <property type="component" value="Chromosome 5"/>
</dbReference>
<dbReference type="SUPFAM" id="SSF56672">
    <property type="entry name" value="DNA/RNA polymerases"/>
    <property type="match status" value="1"/>
</dbReference>
<evidence type="ECO:0000259" key="1">
    <source>
        <dbReference type="Pfam" id="PF17919"/>
    </source>
</evidence>
<evidence type="ECO:0000313" key="2">
    <source>
        <dbReference type="EMBL" id="KAJ8358572.1"/>
    </source>
</evidence>
<accession>A0A9Q1FH27</accession>
<protein>
    <recommendedName>
        <fullName evidence="1">Reverse transcriptase/retrotransposon-derived protein RNase H-like domain-containing protein</fullName>
    </recommendedName>
</protein>